<evidence type="ECO:0000313" key="7">
    <source>
        <dbReference type="Proteomes" id="UP000245207"/>
    </source>
</evidence>
<keyword evidence="5" id="KW-0333">Golgi apparatus</keyword>
<dbReference type="STRING" id="35608.A0A2U1Q0X3"/>
<dbReference type="Proteomes" id="UP000245207">
    <property type="component" value="Unassembled WGS sequence"/>
</dbReference>
<dbReference type="Pfam" id="PF01501">
    <property type="entry name" value="Glyco_transf_8"/>
    <property type="match status" value="1"/>
</dbReference>
<dbReference type="PANTHER" id="PTHR32116">
    <property type="entry name" value="GALACTURONOSYLTRANSFERASE 4-RELATED"/>
    <property type="match status" value="1"/>
</dbReference>
<sequence length="170" mass="18847">MLTFQGLLVALDDTWVLSGLGHNYGISNEAINKAAVLHFNGNMKTWLELGISSYKSHWRKFLNNDDHFLADCNAIRLFLEVVLLNVGAVICDRHAEYPTAYSVTVFAILSIVALLRQQSGMERENLTEFKVDTDLNSPIRATTTLGATMLTFQGLLVALDDTWVLSGLGQ</sequence>
<dbReference type="AlphaFoldDB" id="A0A2U1Q0X3"/>
<keyword evidence="7" id="KW-1185">Reference proteome</keyword>
<gene>
    <name evidence="6" type="ORF">CTI12_AA088070</name>
</gene>
<dbReference type="GO" id="GO:0047262">
    <property type="term" value="F:polygalacturonate 4-alpha-galacturonosyltransferase activity"/>
    <property type="evidence" value="ECO:0007669"/>
    <property type="project" value="InterPro"/>
</dbReference>
<evidence type="ECO:0000256" key="4">
    <source>
        <dbReference type="ARBA" id="ARBA00022679"/>
    </source>
</evidence>
<name>A0A2U1Q0X3_ARTAN</name>
<keyword evidence="5" id="KW-0961">Cell wall biogenesis/degradation</keyword>
<organism evidence="6 7">
    <name type="scientific">Artemisia annua</name>
    <name type="common">Sweet wormwood</name>
    <dbReference type="NCBI Taxonomy" id="35608"/>
    <lineage>
        <taxon>Eukaryota</taxon>
        <taxon>Viridiplantae</taxon>
        <taxon>Streptophyta</taxon>
        <taxon>Embryophyta</taxon>
        <taxon>Tracheophyta</taxon>
        <taxon>Spermatophyta</taxon>
        <taxon>Magnoliopsida</taxon>
        <taxon>eudicotyledons</taxon>
        <taxon>Gunneridae</taxon>
        <taxon>Pentapetalae</taxon>
        <taxon>asterids</taxon>
        <taxon>campanulids</taxon>
        <taxon>Asterales</taxon>
        <taxon>Asteraceae</taxon>
        <taxon>Asteroideae</taxon>
        <taxon>Anthemideae</taxon>
        <taxon>Artemisiinae</taxon>
        <taxon>Artemisia</taxon>
    </lineage>
</organism>
<evidence type="ECO:0000256" key="2">
    <source>
        <dbReference type="ARBA" id="ARBA00006351"/>
    </source>
</evidence>
<dbReference type="EC" id="2.4.1.-" evidence="5"/>
<comment type="similarity">
    <text evidence="2 5">Belongs to the glycosyltransferase 8 family.</text>
</comment>
<accession>A0A2U1Q0X3</accession>
<protein>
    <recommendedName>
        <fullName evidence="5">Hexosyltransferase</fullName>
        <ecNumber evidence="5">2.4.1.-</ecNumber>
    </recommendedName>
</protein>
<evidence type="ECO:0000313" key="6">
    <source>
        <dbReference type="EMBL" id="PWA91670.1"/>
    </source>
</evidence>
<dbReference type="InterPro" id="IPR029993">
    <property type="entry name" value="GAUT"/>
</dbReference>
<evidence type="ECO:0000256" key="5">
    <source>
        <dbReference type="RuleBase" id="RU362027"/>
    </source>
</evidence>
<dbReference type="SUPFAM" id="SSF53448">
    <property type="entry name" value="Nucleotide-diphospho-sugar transferases"/>
    <property type="match status" value="1"/>
</dbReference>
<dbReference type="GO" id="GO:0071555">
    <property type="term" value="P:cell wall organization"/>
    <property type="evidence" value="ECO:0007669"/>
    <property type="project" value="UniProtKB-KW"/>
</dbReference>
<dbReference type="InterPro" id="IPR029044">
    <property type="entry name" value="Nucleotide-diphossugar_trans"/>
</dbReference>
<comment type="subcellular location">
    <subcellularLocation>
        <location evidence="5">Golgi apparatus membrane</location>
        <topology evidence="5">Single-pass type II membrane protein</topology>
    </subcellularLocation>
</comment>
<evidence type="ECO:0000256" key="3">
    <source>
        <dbReference type="ARBA" id="ARBA00022676"/>
    </source>
</evidence>
<proteinExistence type="inferred from homology"/>
<dbReference type="GO" id="GO:0045489">
    <property type="term" value="P:pectin biosynthetic process"/>
    <property type="evidence" value="ECO:0007669"/>
    <property type="project" value="UniProtKB-UniPathway"/>
</dbReference>
<evidence type="ECO:0000256" key="1">
    <source>
        <dbReference type="ARBA" id="ARBA00004877"/>
    </source>
</evidence>
<dbReference type="PANTHER" id="PTHR32116:SF12">
    <property type="entry name" value="GALACTURONOSYLTRANSFERASE 7-RELATED"/>
    <property type="match status" value="1"/>
</dbReference>
<comment type="caution">
    <text evidence="6">The sequence shown here is derived from an EMBL/GenBank/DDBJ whole genome shotgun (WGS) entry which is preliminary data.</text>
</comment>
<dbReference type="InterPro" id="IPR002495">
    <property type="entry name" value="Glyco_trans_8"/>
</dbReference>
<keyword evidence="3 5" id="KW-0328">Glycosyltransferase</keyword>
<dbReference type="OrthoDB" id="1749019at2759"/>
<comment type="pathway">
    <text evidence="1 5">Glycan metabolism; pectin biosynthesis.</text>
</comment>
<dbReference type="Gene3D" id="3.90.550.10">
    <property type="entry name" value="Spore Coat Polysaccharide Biosynthesis Protein SpsA, Chain A"/>
    <property type="match status" value="1"/>
</dbReference>
<dbReference type="EMBL" id="PKPP01000528">
    <property type="protein sequence ID" value="PWA91670.1"/>
    <property type="molecule type" value="Genomic_DNA"/>
</dbReference>
<reference evidence="6 7" key="1">
    <citation type="journal article" date="2018" name="Mol. Plant">
        <title>The genome of Artemisia annua provides insight into the evolution of Asteraceae family and artemisinin biosynthesis.</title>
        <authorList>
            <person name="Shen Q."/>
            <person name="Zhang L."/>
            <person name="Liao Z."/>
            <person name="Wang S."/>
            <person name="Yan T."/>
            <person name="Shi P."/>
            <person name="Liu M."/>
            <person name="Fu X."/>
            <person name="Pan Q."/>
            <person name="Wang Y."/>
            <person name="Lv Z."/>
            <person name="Lu X."/>
            <person name="Zhang F."/>
            <person name="Jiang W."/>
            <person name="Ma Y."/>
            <person name="Chen M."/>
            <person name="Hao X."/>
            <person name="Li L."/>
            <person name="Tang Y."/>
            <person name="Lv G."/>
            <person name="Zhou Y."/>
            <person name="Sun X."/>
            <person name="Brodelius P.E."/>
            <person name="Rose J.K.C."/>
            <person name="Tang K."/>
        </authorList>
    </citation>
    <scope>NUCLEOTIDE SEQUENCE [LARGE SCALE GENOMIC DNA]</scope>
    <source>
        <strain evidence="7">cv. Huhao1</strain>
        <tissue evidence="6">Leaf</tissue>
    </source>
</reference>
<dbReference type="UniPathway" id="UPA00845"/>
<keyword evidence="4 6" id="KW-0808">Transferase</keyword>
<dbReference type="GO" id="GO:0000139">
    <property type="term" value="C:Golgi membrane"/>
    <property type="evidence" value="ECO:0007669"/>
    <property type="project" value="UniProtKB-SubCell"/>
</dbReference>